<reference evidence="5 6" key="1">
    <citation type="submission" date="2007-05" db="EMBL/GenBank/DDBJ databases">
        <title>Complete sequence of Geobacter uraniireducens Rf4.</title>
        <authorList>
            <consortium name="US DOE Joint Genome Institute"/>
            <person name="Copeland A."/>
            <person name="Lucas S."/>
            <person name="Lapidus A."/>
            <person name="Barry K."/>
            <person name="Detter J.C."/>
            <person name="Glavina del Rio T."/>
            <person name="Hammon N."/>
            <person name="Israni S."/>
            <person name="Dalin E."/>
            <person name="Tice H."/>
            <person name="Pitluck S."/>
            <person name="Chertkov O."/>
            <person name="Brettin T."/>
            <person name="Bruce D."/>
            <person name="Han C."/>
            <person name="Schmutz J."/>
            <person name="Larimer F."/>
            <person name="Land M."/>
            <person name="Hauser L."/>
            <person name="Kyrpides N."/>
            <person name="Mikhailova N."/>
            <person name="Shelobolina E."/>
            <person name="Aklujkar M."/>
            <person name="Lovley D."/>
            <person name="Richardson P."/>
        </authorList>
    </citation>
    <scope>NUCLEOTIDE SEQUENCE [LARGE SCALE GENOMIC DNA]</scope>
    <source>
        <strain evidence="5 6">Rf4</strain>
    </source>
</reference>
<dbReference type="SUPFAM" id="SSF49464">
    <property type="entry name" value="Carboxypeptidase regulatory domain-like"/>
    <property type="match status" value="1"/>
</dbReference>
<dbReference type="Pfam" id="PF13620">
    <property type="entry name" value="CarboxypepD_reg"/>
    <property type="match status" value="3"/>
</dbReference>
<feature type="compositionally biased region" description="Gly residues" evidence="3">
    <location>
        <begin position="3950"/>
        <end position="3961"/>
    </location>
</feature>
<keyword evidence="6" id="KW-1185">Reference proteome</keyword>
<dbReference type="InterPro" id="IPR032812">
    <property type="entry name" value="SbsA_Ig"/>
</dbReference>
<feature type="region of interest" description="Disordered" evidence="3">
    <location>
        <begin position="3942"/>
        <end position="3961"/>
    </location>
</feature>
<evidence type="ECO:0000259" key="4">
    <source>
        <dbReference type="SMART" id="SM00560"/>
    </source>
</evidence>
<dbReference type="InterPro" id="IPR013783">
    <property type="entry name" value="Ig-like_fold"/>
</dbReference>
<proteinExistence type="predicted"/>
<dbReference type="Gene3D" id="2.60.120.200">
    <property type="match status" value="2"/>
</dbReference>
<dbReference type="HOGENOM" id="CLU_223461_0_0_7"/>
<evidence type="ECO:0000313" key="5">
    <source>
        <dbReference type="EMBL" id="ABQ27183.1"/>
    </source>
</evidence>
<dbReference type="PANTHER" id="PTHR31513">
    <property type="entry name" value="EPHRIN TYPE-B RECEPTOR"/>
    <property type="match status" value="1"/>
</dbReference>
<dbReference type="KEGG" id="gur:Gura_3011"/>
<dbReference type="GO" id="GO:0030246">
    <property type="term" value="F:carbohydrate binding"/>
    <property type="evidence" value="ECO:0007669"/>
    <property type="project" value="InterPro"/>
</dbReference>
<dbReference type="InterPro" id="IPR013784">
    <property type="entry name" value="Carb-bd-like_fold"/>
</dbReference>
<protein>
    <submittedName>
        <fullName evidence="5">LamG domain protein jellyroll fold domain protein</fullName>
    </submittedName>
</protein>
<evidence type="ECO:0000256" key="3">
    <source>
        <dbReference type="SAM" id="MobiDB-lite"/>
    </source>
</evidence>
<dbReference type="SMART" id="SM00560">
    <property type="entry name" value="LamGL"/>
    <property type="match status" value="2"/>
</dbReference>
<dbReference type="Gene3D" id="2.60.40.1120">
    <property type="entry name" value="Carboxypeptidase-like, regulatory domain"/>
    <property type="match status" value="4"/>
</dbReference>
<evidence type="ECO:0000256" key="2">
    <source>
        <dbReference type="ARBA" id="ARBA00023157"/>
    </source>
</evidence>
<dbReference type="Proteomes" id="UP000006695">
    <property type="component" value="Chromosome"/>
</dbReference>
<sequence length="4761" mass="487418">MKRLIGIVWAVLITLGMGGVATAQVADPLANVLSSFDFNIVGVGLKADPEYQAVPKGIASKVNTLFDTGTFNIDEIAAQLPADYTVRAELSGPSFQTPLPLVTKPGKPFDLPTLAIIGKYTLNNIRLVDGSGKTLFGAVPQAVAIESIPDPLVTSVTTRPLSTQELQDRGVTFDSSNFTAYEFTAAIATESGQVPLRLPVLIPNASTLYEPEKLPPMPGIGLGMPTEITASPQTPVPENISISGFMLEASKVGEPGAPPIQLPPIPGIVVIPGNIGFLHQYFSAMAIVTNGAPGQSNLVVKDIQVKIIFPSGADLNPGTDDISGDDPLRMAKGTGGFFPRIMPAMHAGPDGKYGTADDISLLHPAESGQADFTIEGLKEGTHKLDFEITATLEGLPIGPVTLKGKATGAVLVRNPDFSITLGHPATVRSGEAYDLFVTVTNTSQAVANLVSIHLDSRALSGAVFANGEDPDKQIETILSGSSATIKYRVISQRTGKVTATAFASEEVKGRFILRMGVGELGIPLSPDSLILPYTDGLPADLINAAVGLLGQAWSVATAPTGALPADVLPIPKQIITARANDLSEAGLRILLNDTTVKAVEDLAFDFIGSDNANRPFDSLRRRSTQGLNLNNAIAAVFQNEIQATGAFPFQAGLARQSSYRPGHISVITTSAPVRVRLSDSVGNRSGGLSDGEMFREIPYGDQLSLSRNDTGRSTLTLVTKLDAGSYRLDLEAYADAGFDLGIVIPAADGVLSQVTFTGITMPAGAKARLGLTPGGSDFSLQIDTNGDGVPETIIAPAATLVIPDQAPEVVAVTQIVPGFGPGGDKHGRTVAILFSEKVTKVSAQNLANYSVDENAARISYLQPSGRMAFILLRDGIGPFVERKITVSGITDLKQNQLTPVTMPIRTTAKGPAALVNGSVRKASGETIPGAVVRLMQLQWVEQDYERLQKYFIISEKPADANGRYQFDYVLQNDDPSGPFQVEAVDPQTSDGANIITSVVFNEQKLNLDLFMKARGSVSGVVRDAAGQAVASAQVLITTLSGDRSYLAVSDAVGAFSFANVRVGAFTLKAVSQSLFAEGSIMGTLPDNGGSITQDITIYRLSDAKRGNIAGKVLGSDGTPRAGVIVVAQIFEGSGVRYSNWMRSGSDGSYAFNGIFAGKLRIDVKDDASGERTSASGTVLEGGTSVFNIILKGTGTVTGKVEREDGQSVAGLHVIADVDGTTRIVQTDTQGNFTISGVPLGTVSLRVTNPRDFNQTLVSLSVSLLTAGDTANAYLFVPAKSFFTGTIQGTVYRLDGSVFPHATVRLVNLFSNTYFAYKADGEGKYVIPALPMQTHYLTVVNGREIANASTTLWYDTQTRTVDLHPVGMGSVTGTIYDEGSGMIPVGADVALSSMRPDGLGWLRYDRSANVKSDPQSGRYTFTNVYVGDFTVSAFNVLRPTLVSKRGTLTANNETATADLVLKDTFGSISGQVLLPNGTPAGADITVAVTFGGADVVVTTNAEGKFQFRPVIPAGNYSVLVEDLVTTLKGKGYVSVPAGRDVAVTIRLLGRGSMTVRALNADNTIAPNTAISLKGSDFPNDLANGVTGPNGTITFENLTEGRYAISAMGSSNRGGRAEGNIPLDHAAVNVDVRLAPSGSFSGTFFKSDGVTPIQGGQIKLLNSGKQVVAYAFTSTEAATAGQFRLDFVPLGDFTLEGFDPISERRGVGGGKLTSDGETVIANVAVTPIGVVKGRVLNYSGTAPVSNANVRIWVNGVSSYSNETSTSPDGSFLFAGVPAGRFNLDATEPLTRLHGQATGAISYESEIAQTELHIAPTGSIEGSVLMPDRTTPAGSATVTLEESGVTTQVDPATGAFRFLNLAAGKSYSIRANENGANRVGKTITTITGDGEIARADITLRGIGVVEGIVFDTNTTAPLEGARVTIQTNTTSADAYTDSTGSYRFADVPASSFTLRASHPQRLTAASASGTLDNEGQIVDINLTFGSVGSVTGTVVMADGITPARGGVVKFTGGGRTFIAVIDTNGQFGFNNIPLCSFKLSIEDASGLAIGYALGNIVSNGEVVAVGTIILDDKPITVIAVDPVSGAVDIPVSQAIKILFSEPANPLTVNSSTVYIQQGTSRITGSLVLDQDNKGVTFTPSAPLTGFTLYTVVVTTGIQDRVERPLPQTFTSTFSTVDNTPPSVKSVSPSNGTIEVATDGVVRVTFSETIDPANVSGIKLLQGNIPVAAQLDLIQGGTVAVLTPLNPLVANGNYTVSVSNARDMVGNIQQGTFLSSFNTIDTIAPTISSLTVPANADLIRGNTVAVTAVSPGTDVAFVDFYVDGMLTATDTTAPYSMNLLLSKEGAVQVKAVAQDRVGNRWLPVSLDLTVAADQPPTVAFTAPAEGSSVNTGAGFSVTVQGSDDLTVKEIALTVAGEVMATQTKTNLSGKNVSTTFNFTAPTTITQGGNIVLTAIAKDSAGNSSQAALRTLTVHDGIAPVAVSLVSTGQTVKYRPGDTGTATFDATDNVGVTRIACSASGAVTENRDFALPSPQSSVSQEFSFTVPVNAASNATTTISCTAFDAAGYLATRSITLAVADVIPPQVTGASVANNATDVPVGSSISVSFSEALATSSVTASSVVLTDTAGQPVPGSVTIAADRKGITFKPTSALARGAAYTLTVTAAITDAAGNSLAAPYDVFFTTDNTAPSLKTISPASGSQNVPVGSAIAFTFSEAIDPASVKSDSISLSSAFGPVAGTVGLSADNSSAIFKPLGQLSFSRDYTITFKASIADISGNLTAVNYTGAFLTQSPSSDLVGLWTMDGDWSDSSGNGNHGTASGGAAFASDHAGGAMAGSFDGANDYIKVNNSSSLNPTAITVEAWAKSATPMWGSGSIASKYGAYTLRPVEGSKELRFYAGSQYAAVNDPDLDPTQWHHYAGTYDGFSIKLYVDGVVRSTVAYNGNLYTAGTNPLYIGWDDWQTWRYFKGLIDEVAVYKQALPAEDIFEHYHAALTSDRLPPAPPTVNAVESPTFNNNIILTGTKEADASVRVNGREVVGHDASTTWQTIYSLQPGQNILDITSRDMAGNASDPVTISVDLLPANQRDPDIVGLWHLDGNWLDYSGNGNHATGNGAVFSAELIEGAAAAIFDGSNDYVSISDSASLDVTTAMTLEAWIKPNNVSTYQQIIDKFGTYGDSTYRIGLVPSGQISFDISGNGGAIDYTVSTNAPITQGKWHHVAATFDAGAVKLYVNGVEVASKVSSITVLKAGTSPLNLGFEPTTGRYFNGLMDEVAIYKRALSPEEIRSHYNALPTVTLASPGQTTKYRPGDAGNATVTVNHDPGVSSLICTASGAASGMMTLPFGSLQTAVSQDFAFNVTANAASYATVTLTCSAVDAAGHIGSSSINLTVSDIVAPTVAGASIADHAVNVAATESFTVSFYEVLAQSTVNATSVSLMTDNGTNLMVGGTVTLSPDRKSISFTPATALDGDTPYRLTVSTSVTDMAGNPLTADYVLHFTTQSVTAVSVAGQGTSTAPYVVAAGRYSTISITGSYVVFDGPVAADSLSLTGGSVLTHEQTGLTGAEQLDIAASSITIDAASKIDVTGKGYLGAWQGLNGGLPRTHGNMTSGTSSDYYNGGSYGGLGGIYSGSVNGAYGDLTNLNEPGSGGSGYPTNSSYAGGNGGGLVRIKAGTLSLSGSILADGASATYGSGSGGGILIDVSTLTGSGAIYARGGSSSYGAGGGGRIAVYYDTISLAVANIIASGGQSGNGGNSARNGGAGTIYLKNNGKDKADLIICNNAIVSSVATPVPGGDYGTVDVKGGTLIAMNGSFTTESDIVLTNTQMTINGSIAIPNLLMDNSTLIINGSLKAAGNIVMQNKSMLTHSGATTAVVQMLDITATNVTIDSTSKIDVSGKGYLGGWQGGNNTNTGRTLGNTTDGGSVYNNGGSFGGLGGISAWSGNVNGSYGNPQLPDELGSGGGGNGSSNAGGNGGGLVKISAGTMSLLGSILVDGGTTYVSGGGSGGSIQINVGTLTGSGTISARGGAATANTNYGAGGGGRIAIYYGVNTFPTANITASGGKGGDGSNPARNGGAGTIYLKDNVKSLGDLIVDNRGILTSNTTTVPGGDYGLVDVRGGAAISMNGDLNPGMDMVIAGSQLTVSGGIKAPGNLTIDNSVVTVAGAVNVSGVLELKNQSVLSHYVATTTSQWKLEVTAGSVTVDATSKIDVSGKGYLGGWRGGNNTNTGRTLGNTTDGGSVYTNGGSYGGLGGISAWGGNVNGSYGNPQLPNELGSGGGGNGSSSNAGGNGGGLVKISAGTMSLLGSILADGGTTYVSGGGSGGSIQINVGTLTGSGTISARGGAATANTNYGAGGGGRIAIYYGVNAFPTVNITASGGKGGDGSNTARNGGAGTIYLKDDVKSLGDLIVDNRGIDARDDSTLMKLIGRGAISIITSDSLTMSGSNWTAGAFAGLRINPNVNQSVYFTIKDNTADTIYINSADGNLNQMAAVGDTFSGVFALNQLQILGKARVYTTEQYNVATDVIVDNSVLTASEIYADQLSVTNAGMVTQPSTTTTTAYRLKIDAVTDFTVDATSKIDVSGKGYLGGWQGENNTNTGRTLGNTTDGGSVYTNGGSYGGLGGISAWGGNVNGSYGNPQLPNELGSGGGGNGSSSNAGGNGGGLVKISAGTMSLLGSILVDGGTTYVSGGGSGGSIQINVGTLTGSGTISARGGAATANTNYGAGGGGRIAIYYGMSSFAPENIKVSGGISGNGGTAARNGSIGTIYTLQR</sequence>
<dbReference type="Pfam" id="PF13385">
    <property type="entry name" value="Laminin_G_3"/>
    <property type="match status" value="2"/>
</dbReference>
<dbReference type="Gene3D" id="2.60.40.1220">
    <property type="match status" value="5"/>
</dbReference>
<dbReference type="Pfam" id="PF17957">
    <property type="entry name" value="Big_7"/>
    <property type="match status" value="1"/>
</dbReference>
<dbReference type="Pfam" id="PF13205">
    <property type="entry name" value="Big_5"/>
    <property type="match status" value="5"/>
</dbReference>
<evidence type="ECO:0000313" key="6">
    <source>
        <dbReference type="Proteomes" id="UP000006695"/>
    </source>
</evidence>
<feature type="domain" description="LamG-like jellyroll fold" evidence="4">
    <location>
        <begin position="3143"/>
        <end position="3277"/>
    </location>
</feature>
<keyword evidence="2" id="KW-1015">Disulfide bond</keyword>
<dbReference type="InterPro" id="IPR006558">
    <property type="entry name" value="LamG-like"/>
</dbReference>
<evidence type="ECO:0000256" key="1">
    <source>
        <dbReference type="ARBA" id="ARBA00022729"/>
    </source>
</evidence>
<dbReference type="Gene3D" id="2.60.40.10">
    <property type="entry name" value="Immunoglobulins"/>
    <property type="match status" value="4"/>
</dbReference>
<name>A5G5W5_GEOUR</name>
<dbReference type="OrthoDB" id="262245at2"/>
<dbReference type="SUPFAM" id="SSF49452">
    <property type="entry name" value="Starch-binding domain-like"/>
    <property type="match status" value="5"/>
</dbReference>
<feature type="domain" description="LamG-like jellyroll fold" evidence="4">
    <location>
        <begin position="2851"/>
        <end position="2978"/>
    </location>
</feature>
<dbReference type="SUPFAM" id="SSF49899">
    <property type="entry name" value="Concanavalin A-like lectins/glucanases"/>
    <property type="match status" value="2"/>
</dbReference>
<dbReference type="PANTHER" id="PTHR31513:SF2">
    <property type="entry name" value="MRAZ"/>
    <property type="match status" value="1"/>
</dbReference>
<organism evidence="5 6">
    <name type="scientific">Geotalea uraniireducens (strain Rf4)</name>
    <name type="common">Geobacter uraniireducens</name>
    <dbReference type="NCBI Taxonomy" id="351605"/>
    <lineage>
        <taxon>Bacteria</taxon>
        <taxon>Pseudomonadati</taxon>
        <taxon>Thermodesulfobacteriota</taxon>
        <taxon>Desulfuromonadia</taxon>
        <taxon>Geobacterales</taxon>
        <taxon>Geobacteraceae</taxon>
        <taxon>Geotalea</taxon>
    </lineage>
</organism>
<dbReference type="EMBL" id="CP000698">
    <property type="protein sequence ID" value="ABQ27183.1"/>
    <property type="molecule type" value="Genomic_DNA"/>
</dbReference>
<dbReference type="InterPro" id="IPR013320">
    <property type="entry name" value="ConA-like_dom_sf"/>
</dbReference>
<gene>
    <name evidence="5" type="ordered locus">Gura_3011</name>
</gene>
<keyword evidence="1" id="KW-0732">Signal</keyword>
<dbReference type="InterPro" id="IPR008969">
    <property type="entry name" value="CarboxyPept-like_regulatory"/>
</dbReference>
<dbReference type="RefSeq" id="WP_011939852.1">
    <property type="nucleotide sequence ID" value="NC_009483.1"/>
</dbReference>
<dbReference type="STRING" id="351605.Gura_3011"/>
<dbReference type="InterPro" id="IPR014755">
    <property type="entry name" value="Cu-Rt/internalin_Ig-like"/>
</dbReference>
<accession>A5G5W5</accession>